<dbReference type="PANTHER" id="PTHR45772:SF2">
    <property type="entry name" value="ABC TRANSPORTER ATP-BINDING PROTEIN"/>
    <property type="match status" value="1"/>
</dbReference>
<evidence type="ECO:0000259" key="10">
    <source>
        <dbReference type="PROSITE" id="PS50893"/>
    </source>
</evidence>
<evidence type="ECO:0000256" key="5">
    <source>
        <dbReference type="ARBA" id="ARBA00022741"/>
    </source>
</evidence>
<feature type="transmembrane region" description="Helical" evidence="9">
    <location>
        <begin position="142"/>
        <end position="160"/>
    </location>
</feature>
<keyword evidence="12" id="KW-1185">Reference proteome</keyword>
<dbReference type="InterPro" id="IPR001851">
    <property type="entry name" value="ABC_transp_permease"/>
</dbReference>
<feature type="transmembrane region" description="Helical" evidence="9">
    <location>
        <begin position="234"/>
        <end position="254"/>
    </location>
</feature>
<evidence type="ECO:0000256" key="6">
    <source>
        <dbReference type="ARBA" id="ARBA00022840"/>
    </source>
</evidence>
<keyword evidence="4 9" id="KW-0812">Transmembrane</keyword>
<comment type="caution">
    <text evidence="11">The sequence shown here is derived from an EMBL/GenBank/DDBJ whole genome shotgun (WGS) entry which is preliminary data.</text>
</comment>
<dbReference type="Pfam" id="PF00005">
    <property type="entry name" value="ABC_tran"/>
    <property type="match status" value="1"/>
</dbReference>
<feature type="domain" description="ABC transporter" evidence="10">
    <location>
        <begin position="647"/>
        <end position="890"/>
    </location>
</feature>
<feature type="transmembrane region" description="Helical" evidence="9">
    <location>
        <begin position="407"/>
        <end position="426"/>
    </location>
</feature>
<dbReference type="PANTHER" id="PTHR45772">
    <property type="entry name" value="CONSERVED COMPONENT OF ABC TRANSPORTER FOR NATURAL AMINO ACIDS-RELATED"/>
    <property type="match status" value="1"/>
</dbReference>
<name>A0A8H9MBM3_9PSEU</name>
<evidence type="ECO:0000256" key="2">
    <source>
        <dbReference type="ARBA" id="ARBA00022448"/>
    </source>
</evidence>
<dbReference type="PROSITE" id="PS50893">
    <property type="entry name" value="ABC_TRANSPORTER_2"/>
    <property type="match status" value="1"/>
</dbReference>
<protein>
    <submittedName>
        <fullName evidence="11">ABC transporter</fullName>
    </submittedName>
</protein>
<comment type="subcellular location">
    <subcellularLocation>
        <location evidence="1">Cell membrane</location>
        <topology evidence="1">Multi-pass membrane protein</topology>
    </subcellularLocation>
</comment>
<feature type="transmembrane region" description="Helical" evidence="9">
    <location>
        <begin position="327"/>
        <end position="349"/>
    </location>
</feature>
<dbReference type="OrthoDB" id="8724465at2"/>
<dbReference type="InterPro" id="IPR027417">
    <property type="entry name" value="P-loop_NTPase"/>
</dbReference>
<dbReference type="GO" id="GO:0015658">
    <property type="term" value="F:branched-chain amino acid transmembrane transporter activity"/>
    <property type="evidence" value="ECO:0007669"/>
    <property type="project" value="InterPro"/>
</dbReference>
<dbReference type="GO" id="GO:0005524">
    <property type="term" value="F:ATP binding"/>
    <property type="evidence" value="ECO:0007669"/>
    <property type="project" value="UniProtKB-KW"/>
</dbReference>
<gene>
    <name evidence="11" type="ORF">GCM10017566_06980</name>
</gene>
<keyword evidence="3" id="KW-1003">Cell membrane</keyword>
<feature type="transmembrane region" description="Helical" evidence="9">
    <location>
        <begin position="193"/>
        <end position="213"/>
    </location>
</feature>
<dbReference type="GO" id="GO:0016887">
    <property type="term" value="F:ATP hydrolysis activity"/>
    <property type="evidence" value="ECO:0007669"/>
    <property type="project" value="InterPro"/>
</dbReference>
<feature type="transmembrane region" description="Helical" evidence="9">
    <location>
        <begin position="456"/>
        <end position="474"/>
    </location>
</feature>
<evidence type="ECO:0000256" key="9">
    <source>
        <dbReference type="SAM" id="Phobius"/>
    </source>
</evidence>
<dbReference type="InterPro" id="IPR003593">
    <property type="entry name" value="AAA+_ATPase"/>
</dbReference>
<dbReference type="Pfam" id="PF02653">
    <property type="entry name" value="BPD_transp_2"/>
    <property type="match status" value="2"/>
</dbReference>
<evidence type="ECO:0000313" key="11">
    <source>
        <dbReference type="EMBL" id="GHF36481.1"/>
    </source>
</evidence>
<dbReference type="Proteomes" id="UP000658656">
    <property type="component" value="Unassembled WGS sequence"/>
</dbReference>
<evidence type="ECO:0000256" key="7">
    <source>
        <dbReference type="ARBA" id="ARBA00022989"/>
    </source>
</evidence>
<dbReference type="CDD" id="cd06581">
    <property type="entry name" value="TM_PBP1_LivM_like"/>
    <property type="match status" value="1"/>
</dbReference>
<dbReference type="EMBL" id="BNAV01000001">
    <property type="protein sequence ID" value="GHF36481.1"/>
    <property type="molecule type" value="Genomic_DNA"/>
</dbReference>
<feature type="transmembrane region" description="Helical" evidence="9">
    <location>
        <begin position="58"/>
        <end position="81"/>
    </location>
</feature>
<dbReference type="SUPFAM" id="SSF52540">
    <property type="entry name" value="P-loop containing nucleoside triphosphate hydrolases"/>
    <property type="match status" value="1"/>
</dbReference>
<feature type="transmembrane region" description="Helical" evidence="9">
    <location>
        <begin position="505"/>
        <end position="524"/>
    </location>
</feature>
<feature type="transmembrane region" description="Helical" evidence="9">
    <location>
        <begin position="356"/>
        <end position="375"/>
    </location>
</feature>
<feature type="transmembrane region" description="Helical" evidence="9">
    <location>
        <begin position="93"/>
        <end position="112"/>
    </location>
</feature>
<keyword evidence="8 9" id="KW-0472">Membrane</keyword>
<dbReference type="Gene3D" id="3.40.50.300">
    <property type="entry name" value="P-loop containing nucleotide triphosphate hydrolases"/>
    <property type="match status" value="1"/>
</dbReference>
<keyword evidence="7 9" id="KW-1133">Transmembrane helix</keyword>
<dbReference type="InterPro" id="IPR043428">
    <property type="entry name" value="LivM-like"/>
</dbReference>
<evidence type="ECO:0000256" key="8">
    <source>
        <dbReference type="ARBA" id="ARBA00023136"/>
    </source>
</evidence>
<feature type="transmembrane region" description="Helical" evidence="9">
    <location>
        <begin position="7"/>
        <end position="28"/>
    </location>
</feature>
<keyword evidence="5" id="KW-0547">Nucleotide-binding</keyword>
<evidence type="ECO:0000256" key="3">
    <source>
        <dbReference type="ARBA" id="ARBA00022475"/>
    </source>
</evidence>
<dbReference type="CDD" id="cd06582">
    <property type="entry name" value="TM_PBP1_LivH_like"/>
    <property type="match status" value="1"/>
</dbReference>
<feature type="transmembrane region" description="Helical" evidence="9">
    <location>
        <begin position="260"/>
        <end position="280"/>
    </location>
</feature>
<accession>A0A8H9MBM3</accession>
<feature type="transmembrane region" description="Helical" evidence="9">
    <location>
        <begin position="381"/>
        <end position="400"/>
    </location>
</feature>
<feature type="transmembrane region" description="Helical" evidence="9">
    <location>
        <begin position="575"/>
        <end position="597"/>
    </location>
</feature>
<dbReference type="SMART" id="SM00382">
    <property type="entry name" value="AAA"/>
    <property type="match status" value="1"/>
</dbReference>
<evidence type="ECO:0000313" key="12">
    <source>
        <dbReference type="Proteomes" id="UP000658656"/>
    </source>
</evidence>
<dbReference type="InterPro" id="IPR003439">
    <property type="entry name" value="ABC_transporter-like_ATP-bd"/>
</dbReference>
<dbReference type="InterPro" id="IPR051120">
    <property type="entry name" value="ABC_AA/LPS_Transport"/>
</dbReference>
<reference evidence="11" key="2">
    <citation type="submission" date="2020-09" db="EMBL/GenBank/DDBJ databases">
        <authorList>
            <person name="Sun Q."/>
            <person name="Zhou Y."/>
        </authorList>
    </citation>
    <scope>NUCLEOTIDE SEQUENCE</scope>
    <source>
        <strain evidence="11">CGMCC 4.7679</strain>
    </source>
</reference>
<feature type="transmembrane region" description="Helical" evidence="9">
    <location>
        <begin position="301"/>
        <end position="321"/>
    </location>
</feature>
<proteinExistence type="predicted"/>
<evidence type="ECO:0000256" key="1">
    <source>
        <dbReference type="ARBA" id="ARBA00004651"/>
    </source>
</evidence>
<reference evidence="11" key="1">
    <citation type="journal article" date="2014" name="Int. J. Syst. Evol. Microbiol.">
        <title>Complete genome sequence of Corynebacterium casei LMG S-19264T (=DSM 44701T), isolated from a smear-ripened cheese.</title>
        <authorList>
            <consortium name="US DOE Joint Genome Institute (JGI-PGF)"/>
            <person name="Walter F."/>
            <person name="Albersmeier A."/>
            <person name="Kalinowski J."/>
            <person name="Ruckert C."/>
        </authorList>
    </citation>
    <scope>NUCLEOTIDE SEQUENCE</scope>
    <source>
        <strain evidence="11">CGMCC 4.7679</strain>
    </source>
</reference>
<feature type="transmembrane region" description="Helical" evidence="9">
    <location>
        <begin position="34"/>
        <end position="51"/>
    </location>
</feature>
<organism evidence="11 12">
    <name type="scientific">Amycolatopsis bartoniae</name>
    <dbReference type="NCBI Taxonomy" id="941986"/>
    <lineage>
        <taxon>Bacteria</taxon>
        <taxon>Bacillati</taxon>
        <taxon>Actinomycetota</taxon>
        <taxon>Actinomycetes</taxon>
        <taxon>Pseudonocardiales</taxon>
        <taxon>Pseudonocardiaceae</taxon>
        <taxon>Amycolatopsis</taxon>
    </lineage>
</organism>
<dbReference type="AlphaFoldDB" id="A0A8H9MBM3"/>
<dbReference type="GO" id="GO:0005886">
    <property type="term" value="C:plasma membrane"/>
    <property type="evidence" value="ECO:0007669"/>
    <property type="project" value="UniProtKB-SubCell"/>
</dbReference>
<keyword evidence="2" id="KW-0813">Transport</keyword>
<feature type="transmembrane region" description="Helical" evidence="9">
    <location>
        <begin position="544"/>
        <end position="563"/>
    </location>
</feature>
<evidence type="ECO:0000256" key="4">
    <source>
        <dbReference type="ARBA" id="ARBA00022692"/>
    </source>
</evidence>
<dbReference type="RefSeq" id="WP_145936418.1">
    <property type="nucleotide sequence ID" value="NZ_BNAV01000001.1"/>
</dbReference>
<sequence>MTTLLQFVILGLCTGALYALSALGMVIVYRGSQVINFAHAAIGVAGAYGFYELHDVRHLPFFAAFVPAILLCAVLGVLVQFGIMRPLQNSSPLVQILGTLGVLAVIQGALALRYKQQTIAVTSSLPRDPVTLGGISVGADRLLILLVVVVVAVLLAWLYARTPFGRATSAVAEDRTSAAYLGYSPNAIAGANWAVGSMLAGTAAILLAPITGLQTNQLTLLLVPALAAAVVGRLRSFPITVGAGLLIGAVQAVLGRYANAVDWGSAVPFVLVLVVLLLRGSRIPGRGHVELRLPAVGTGRIRPVTVIVLAVLAIVVLQVLPVGWVDGAITTVATGVMILSVVVVTGYGGQVSLAQVVLGGIGAWVAGRLVAAMGLGFGPALVLGVLAALPVGIIVGLPALRTRGANLAVITLAFGVAVEALLFNSAPLTGGDVGTQVGFISLFGIKLDTIFNPRNYATFCVVAFAVCGLAVANLRRGKAGRRLLAVRANERAAAAAGVNTTAAKLYAFSVGAMIASLGGILLAFRDSSIVYYNIQAFHSVDVLGYAVFGGVGYVAGPLVGGILQPGGFGTNIGNLFSPAVQDYLPIIGGALLILTLLTQQNGVVHLEARRWGRWLDAAGSWLRRRRTRPVVLPDEDPSVPRVQPKTLRTEELSVTFGSTTVLNGLSMEVAPGQVVGLIGPNGAGKTTAIDAITGFVQPSAGRVLLGEDDLTRQPPRRRAEAGLARSFQQLELFEDMTLFENLLVVSESRSWSSYVKDLFWPGTPKLSPAAAAAVRMFGLSEDLHRKPTELSYGRRRLAAIARAIAAEPSVILLDEPAAGLSQHESAELEHLLRYLADERGMGVLLIEHDVDLVMASCDTVTAIVFGTEIVSGTPEEVRRDATLIEAYLGRPVGVDVEMEDR</sequence>
<keyword evidence="6" id="KW-0067">ATP-binding</keyword>